<comment type="caution">
    <text evidence="1">The sequence shown here is derived from an EMBL/GenBank/DDBJ whole genome shotgun (WGS) entry which is preliminary data.</text>
</comment>
<dbReference type="EMBL" id="BGZJ01000002">
    <property type="protein sequence ID" value="GBO94353.1"/>
    <property type="molecule type" value="Genomic_DNA"/>
</dbReference>
<evidence type="ECO:0000313" key="2">
    <source>
        <dbReference type="Proteomes" id="UP000266091"/>
    </source>
</evidence>
<accession>A0A388SF99</accession>
<reference evidence="1 2" key="1">
    <citation type="journal article" date="2018" name="Int. J. Syst. Evol. Microbiol.">
        <title>Mesosutterella multiformis gen. nov., sp. nov., a member of the family Sutterellaceae and Sutterella megalosphaeroides sp. nov., isolated from human faeces.</title>
        <authorList>
            <person name="Sakamoto M."/>
            <person name="Ikeyama N."/>
            <person name="Kunihiro T."/>
            <person name="Iino T."/>
            <person name="Yuki M."/>
            <person name="Ohkuma M."/>
        </authorList>
    </citation>
    <scope>NUCLEOTIDE SEQUENCE [LARGE SCALE GENOMIC DNA]</scope>
    <source>
        <strain evidence="1 2">4NBBH2</strain>
    </source>
</reference>
<dbReference type="Proteomes" id="UP000266091">
    <property type="component" value="Unassembled WGS sequence"/>
</dbReference>
<keyword evidence="2" id="KW-1185">Reference proteome</keyword>
<gene>
    <name evidence="1" type="ORF">MESMUL_17070</name>
</gene>
<organism evidence="1 2">
    <name type="scientific">Mesosutterella multiformis</name>
    <dbReference type="NCBI Taxonomy" id="2259133"/>
    <lineage>
        <taxon>Bacteria</taxon>
        <taxon>Pseudomonadati</taxon>
        <taxon>Pseudomonadota</taxon>
        <taxon>Betaproteobacteria</taxon>
        <taxon>Burkholderiales</taxon>
        <taxon>Sutterellaceae</taxon>
        <taxon>Mesosutterella</taxon>
    </lineage>
</organism>
<dbReference type="AlphaFoldDB" id="A0A388SF99"/>
<proteinExistence type="predicted"/>
<protein>
    <submittedName>
        <fullName evidence="1">Uncharacterized protein</fullName>
    </submittedName>
</protein>
<name>A0A388SF99_9BURK</name>
<evidence type="ECO:0000313" key="1">
    <source>
        <dbReference type="EMBL" id="GBO94353.1"/>
    </source>
</evidence>
<sequence length="277" mass="30754">MRVLSESKTQSTLQSISIGGIKKKSGANKKGDIFGKLVDGKFVPNAAYAAELKLTRVKKTTDKRQKFDHDKTFGTTALLTQAAETSGLTDDLKKVYGEGKAAMMVSLRVRKILWVTLICSWRSLNETKDRPLDSVAGQILENAKKSGLEINTAEDAENLMAHMLGRLLTQMLDGEMTNHLGYERGGKRVTEMSVTGIVRKPSNRPALEISVLTYQRPQGRVEPRVVPSINASWRGFEDKVWPCTPEGSHPGNSGFSMMNTYGDQCRIYQRCYGRHPS</sequence>